<evidence type="ECO:0000313" key="4">
    <source>
        <dbReference type="Proteomes" id="UP000722121"/>
    </source>
</evidence>
<keyword evidence="1" id="KW-0175">Coiled coil</keyword>
<feature type="region of interest" description="Disordered" evidence="2">
    <location>
        <begin position="96"/>
        <end position="124"/>
    </location>
</feature>
<organism evidence="3 4">
    <name type="scientific">Simkania negevensis</name>
    <dbReference type="NCBI Taxonomy" id="83561"/>
    <lineage>
        <taxon>Bacteria</taxon>
        <taxon>Pseudomonadati</taxon>
        <taxon>Chlamydiota</taxon>
        <taxon>Chlamydiia</taxon>
        <taxon>Parachlamydiales</taxon>
        <taxon>Simkaniaceae</taxon>
        <taxon>Simkania</taxon>
    </lineage>
</organism>
<comment type="caution">
    <text evidence="3">The sequence shown here is derived from an EMBL/GenBank/DDBJ whole genome shotgun (WGS) entry which is preliminary data.</text>
</comment>
<dbReference type="Pfam" id="PF16789">
    <property type="entry name" value="YscO-like"/>
    <property type="match status" value="1"/>
</dbReference>
<evidence type="ECO:0000256" key="2">
    <source>
        <dbReference type="SAM" id="MobiDB-lite"/>
    </source>
</evidence>
<dbReference type="InterPro" id="IPR031869">
    <property type="entry name" value="YscO-like"/>
</dbReference>
<name>A0ABS3ARQ9_9BACT</name>
<sequence length="165" mass="19649">MDEKEPEYPLEQVLEVKKKRVERAEKVVHEKKSALEVEEEKMKKCEAARDEVKDHYDDKLAQLRAVLDEGSTAPKIQQMKVYLKVVKEKLDVEEKKVSDQQQEVEKAQKNLEEAEEELRKRRQEVDKIETHREEWTKEMKAEMIKKEGIEQDEMGNIIFLGKKRK</sequence>
<evidence type="ECO:0000256" key="1">
    <source>
        <dbReference type="SAM" id="Coils"/>
    </source>
</evidence>
<dbReference type="EMBL" id="JAFITR010000050">
    <property type="protein sequence ID" value="MBN4067006.1"/>
    <property type="molecule type" value="Genomic_DNA"/>
</dbReference>
<proteinExistence type="predicted"/>
<dbReference type="Proteomes" id="UP000722121">
    <property type="component" value="Unassembled WGS sequence"/>
</dbReference>
<reference evidence="3 4" key="1">
    <citation type="submission" date="2021-02" db="EMBL/GenBank/DDBJ databases">
        <title>Activity-based single-cell genomes from oceanic crustal fluid captures similar information to metagenomic and metatranscriptomic surveys with orders of magnitude less sampling.</title>
        <authorList>
            <person name="D'Angelo T.S."/>
            <person name="Orcutt B.N."/>
        </authorList>
    </citation>
    <scope>NUCLEOTIDE SEQUENCE [LARGE SCALE GENOMIC DNA]</scope>
    <source>
        <strain evidence="3">AH-315-G07</strain>
    </source>
</reference>
<gene>
    <name evidence="3" type="ORF">JYU14_02875</name>
</gene>
<evidence type="ECO:0000313" key="3">
    <source>
        <dbReference type="EMBL" id="MBN4067006.1"/>
    </source>
</evidence>
<accession>A0ABS3ARQ9</accession>
<keyword evidence="4" id="KW-1185">Reference proteome</keyword>
<dbReference type="Gene3D" id="1.10.287.1700">
    <property type="match status" value="1"/>
</dbReference>
<dbReference type="InterPro" id="IPR053716">
    <property type="entry name" value="Flag_assembly_chemotaxis_eff"/>
</dbReference>
<protein>
    <submittedName>
        <fullName evidence="3">Type III secretion T3S chaperone</fullName>
    </submittedName>
</protein>
<feature type="coiled-coil region" evidence="1">
    <location>
        <begin position="21"/>
        <end position="55"/>
    </location>
</feature>